<dbReference type="EMBL" id="JADYXP020000004">
    <property type="protein sequence ID" value="KAL0124966.1"/>
    <property type="molecule type" value="Genomic_DNA"/>
</dbReference>
<gene>
    <name evidence="3" type="ORF">PUN28_004247</name>
</gene>
<evidence type="ECO:0000256" key="2">
    <source>
        <dbReference type="SAM" id="MobiDB-lite"/>
    </source>
</evidence>
<keyword evidence="4" id="KW-1185">Reference proteome</keyword>
<protein>
    <submittedName>
        <fullName evidence="3">Uncharacterized protein</fullName>
    </submittedName>
</protein>
<proteinExistence type="predicted"/>
<accession>A0AAW2GFX3</accession>
<feature type="coiled-coil region" evidence="1">
    <location>
        <begin position="23"/>
        <end position="50"/>
    </location>
</feature>
<sequence length="296" mass="33219">MNCGDSLMDESKALKIVVESSNKKTLKKSRARLNKQIKNLRELVRRFFLQYLVAAAPSEEVFVTPLRHEERSWSSCPGAPSPSPIHGDPEPLFGYFPPEESSNNSIDNIRQYSDNILDISSQSTEPGSEQFRPTSPSYASDSSLISESQFPGGEFRACFSPLTPPPFPFVPEEADSLDEDDSISLPEVDFPDQPPSPVPSIEVLEEHPEPREVVDPLLELLCRACTPWTDPVPVGAYSIGPDHIEPEEIRRQAARSAPDSHFFIYGISLPGPDSIDKVYQGVRNWRNNHRLIWRFT</sequence>
<feature type="region of interest" description="Disordered" evidence="2">
    <location>
        <begin position="74"/>
        <end position="106"/>
    </location>
</feature>
<comment type="caution">
    <text evidence="3">The sequence shown here is derived from an EMBL/GenBank/DDBJ whole genome shotgun (WGS) entry which is preliminary data.</text>
</comment>
<dbReference type="Proteomes" id="UP001430953">
    <property type="component" value="Unassembled WGS sequence"/>
</dbReference>
<feature type="region of interest" description="Disordered" evidence="2">
    <location>
        <begin position="119"/>
        <end position="146"/>
    </location>
</feature>
<evidence type="ECO:0000313" key="4">
    <source>
        <dbReference type="Proteomes" id="UP001430953"/>
    </source>
</evidence>
<keyword evidence="1" id="KW-0175">Coiled coil</keyword>
<name>A0AAW2GFX3_9HYME</name>
<organism evidence="3 4">
    <name type="scientific">Cardiocondyla obscurior</name>
    <dbReference type="NCBI Taxonomy" id="286306"/>
    <lineage>
        <taxon>Eukaryota</taxon>
        <taxon>Metazoa</taxon>
        <taxon>Ecdysozoa</taxon>
        <taxon>Arthropoda</taxon>
        <taxon>Hexapoda</taxon>
        <taxon>Insecta</taxon>
        <taxon>Pterygota</taxon>
        <taxon>Neoptera</taxon>
        <taxon>Endopterygota</taxon>
        <taxon>Hymenoptera</taxon>
        <taxon>Apocrita</taxon>
        <taxon>Aculeata</taxon>
        <taxon>Formicoidea</taxon>
        <taxon>Formicidae</taxon>
        <taxon>Myrmicinae</taxon>
        <taxon>Cardiocondyla</taxon>
    </lineage>
</organism>
<reference evidence="3 4" key="1">
    <citation type="submission" date="2023-03" db="EMBL/GenBank/DDBJ databases">
        <title>High recombination rates correlate with genetic variation in Cardiocondyla obscurior ants.</title>
        <authorList>
            <person name="Errbii M."/>
        </authorList>
    </citation>
    <scope>NUCLEOTIDE SEQUENCE [LARGE SCALE GENOMIC DNA]</scope>
    <source>
        <strain evidence="3">Alpha-2009</strain>
        <tissue evidence="3">Whole body</tissue>
    </source>
</reference>
<dbReference type="AlphaFoldDB" id="A0AAW2GFX3"/>
<evidence type="ECO:0000313" key="3">
    <source>
        <dbReference type="EMBL" id="KAL0124966.1"/>
    </source>
</evidence>
<evidence type="ECO:0000256" key="1">
    <source>
        <dbReference type="SAM" id="Coils"/>
    </source>
</evidence>